<dbReference type="SUPFAM" id="SSF55961">
    <property type="entry name" value="Bet v1-like"/>
    <property type="match status" value="1"/>
</dbReference>
<reference evidence="2 3" key="1">
    <citation type="journal article" date="2017" name="Int. J. Syst. Evol. Microbiol.">
        <title>Erythrobacter aquimixticola sp. nov., isolated from the junction between the ocean and a freshwater spring.</title>
        <authorList>
            <person name="Park S."/>
            <person name="Jung Y.T."/>
            <person name="Choi S.J."/>
            <person name="Yoon J.H."/>
        </authorList>
    </citation>
    <scope>NUCLEOTIDE SEQUENCE [LARGE SCALE GENOMIC DNA]</scope>
    <source>
        <strain evidence="2 3">JSSK-14</strain>
    </source>
</reference>
<dbReference type="InterPro" id="IPR023393">
    <property type="entry name" value="START-like_dom_sf"/>
</dbReference>
<feature type="transmembrane region" description="Helical" evidence="1">
    <location>
        <begin position="98"/>
        <end position="117"/>
    </location>
</feature>
<comment type="caution">
    <text evidence="2">The sequence shown here is derived from an EMBL/GenBank/DDBJ whole genome shotgun (WGS) entry which is preliminary data.</text>
</comment>
<keyword evidence="1" id="KW-1133">Transmembrane helix</keyword>
<feature type="transmembrane region" description="Helical" evidence="1">
    <location>
        <begin position="71"/>
        <end position="92"/>
    </location>
</feature>
<proteinExistence type="predicted"/>
<evidence type="ECO:0000256" key="1">
    <source>
        <dbReference type="SAM" id="Phobius"/>
    </source>
</evidence>
<sequence>MATDMQIEAGWRIARACLVAAGWAIACFFFVEWARPDSGVVSVSFAIIQPAAINAFLACVADPMRRRPLRFYLLIPVVSAIGMVLVSIFVLQEGAVCIAMLSPLWIGFGMIGAWLAYTLRPRAEREADLRDTFAVHGLLVLPMLALILEGLVPVPIDTRTVTREVVIAAPAEDIWPLMQGMGDVPDNAGHWTVSHSIIGLPRPALAKLDGKGIGARRHARWQHGVRFDEVVDGWQEGRAIHWQFDFAQSAGWEITDPHLRPDGPYMRILSGGYDLEPLGDGRHLLSLHTTYEAQTHFNGYASLWGELFLGDIHDNVLAVIRQRAEGAI</sequence>
<dbReference type="AlphaFoldDB" id="A0A419RVC2"/>
<dbReference type="OrthoDB" id="315686at2"/>
<organism evidence="2 3">
    <name type="scientific">Aurantiacibacter aquimixticola</name>
    <dbReference type="NCBI Taxonomy" id="1958945"/>
    <lineage>
        <taxon>Bacteria</taxon>
        <taxon>Pseudomonadati</taxon>
        <taxon>Pseudomonadota</taxon>
        <taxon>Alphaproteobacteria</taxon>
        <taxon>Sphingomonadales</taxon>
        <taxon>Erythrobacteraceae</taxon>
        <taxon>Aurantiacibacter</taxon>
    </lineage>
</organism>
<dbReference type="Gene3D" id="3.30.530.20">
    <property type="match status" value="1"/>
</dbReference>
<dbReference type="Proteomes" id="UP000285232">
    <property type="component" value="Unassembled WGS sequence"/>
</dbReference>
<evidence type="ECO:0000313" key="3">
    <source>
        <dbReference type="Proteomes" id="UP000285232"/>
    </source>
</evidence>
<accession>A0A419RVC2</accession>
<keyword evidence="3" id="KW-1185">Reference proteome</keyword>
<keyword evidence="1" id="KW-0472">Membrane</keyword>
<dbReference type="RefSeq" id="WP_120048750.1">
    <property type="nucleotide sequence ID" value="NZ_RAHX01000001.1"/>
</dbReference>
<keyword evidence="1" id="KW-0812">Transmembrane</keyword>
<name>A0A419RVC2_9SPHN</name>
<evidence type="ECO:0000313" key="2">
    <source>
        <dbReference type="EMBL" id="RJY09738.1"/>
    </source>
</evidence>
<dbReference type="EMBL" id="RAHX01000001">
    <property type="protein sequence ID" value="RJY09738.1"/>
    <property type="molecule type" value="Genomic_DNA"/>
</dbReference>
<feature type="transmembrane region" description="Helical" evidence="1">
    <location>
        <begin position="12"/>
        <end position="34"/>
    </location>
</feature>
<feature type="transmembrane region" description="Helical" evidence="1">
    <location>
        <begin position="138"/>
        <end position="156"/>
    </location>
</feature>
<feature type="transmembrane region" description="Helical" evidence="1">
    <location>
        <begin position="40"/>
        <end position="59"/>
    </location>
</feature>
<protein>
    <submittedName>
        <fullName evidence="2">SRPBCC family protein</fullName>
    </submittedName>
</protein>
<gene>
    <name evidence="2" type="ORF">D6201_10595</name>
</gene>